<feature type="domain" description="HNH nuclease" evidence="2">
    <location>
        <begin position="398"/>
        <end position="450"/>
    </location>
</feature>
<feature type="compositionally biased region" description="Basic residues" evidence="1">
    <location>
        <begin position="352"/>
        <end position="369"/>
    </location>
</feature>
<dbReference type="Gene3D" id="1.10.30.50">
    <property type="match status" value="1"/>
</dbReference>
<evidence type="ECO:0000256" key="1">
    <source>
        <dbReference type="SAM" id="MobiDB-lite"/>
    </source>
</evidence>
<protein>
    <recommendedName>
        <fullName evidence="2">HNH nuclease domain-containing protein</fullName>
    </recommendedName>
</protein>
<dbReference type="AlphaFoldDB" id="A0A543PDB1"/>
<dbReference type="InterPro" id="IPR003615">
    <property type="entry name" value="HNH_nuc"/>
</dbReference>
<dbReference type="EMBL" id="VFQE01000001">
    <property type="protein sequence ID" value="TQN42040.1"/>
    <property type="molecule type" value="Genomic_DNA"/>
</dbReference>
<dbReference type="InterPro" id="IPR003870">
    <property type="entry name" value="DUF222"/>
</dbReference>
<evidence type="ECO:0000313" key="3">
    <source>
        <dbReference type="EMBL" id="TQN42040.1"/>
    </source>
</evidence>
<evidence type="ECO:0000313" key="4">
    <source>
        <dbReference type="Proteomes" id="UP000319865"/>
    </source>
</evidence>
<sequence length="507" mass="55938">MYSEPERGPEVGTPIHVLPEDLAPDLSEIEVIADIWAADAHEARSVAARAGSVARFARRRRRERLQEFGPRGGPGLDSRYRQPAFLADYSETLVPELALLRNCSEFEAERLLVESLILTTSLRGTWSALYEGRIDVRKMRALVDLLASAKPEVIVEIESIVLPVAGRLTVPQIRDRVRRALARLDPAALEARRRECARHADVTHQPTGDGMSRVMIDLPLWEAAACVNTVRRLAEQQRAGGDLRPIGVIRAGIARDLMLRPWDTSRPPVTAVLTIHAPLGALSLPNEGLPQPAAEVDGEIVTAAQCRELLEQLDILGVRGAPPGGCVQVAITDPATGRLVAVASRSELRRASGTHRRKRTHRKKGKQTTRSRGTPSETADAPGLRPPAANPAYRPSAPQRRFVRTRDRTCRWPGCRRAPARCDIDHVVAHADGGPTDCWNLCCLCRRHHRIKTFAPGWHFELLADGSVIVRTPSGVSRESRPPAWCEDPEPDPPWLEETSPPDPLRC</sequence>
<proteinExistence type="predicted"/>
<keyword evidence="4" id="KW-1185">Reference proteome</keyword>
<dbReference type="Proteomes" id="UP000319865">
    <property type="component" value="Unassembled WGS sequence"/>
</dbReference>
<dbReference type="OrthoDB" id="5244772at2"/>
<gene>
    <name evidence="3" type="ORF">FHU33_1432</name>
</gene>
<name>A0A543PDB1_9ACTN</name>
<dbReference type="RefSeq" id="WP_142024707.1">
    <property type="nucleotide sequence ID" value="NZ_VFQE01000001.1"/>
</dbReference>
<evidence type="ECO:0000259" key="2">
    <source>
        <dbReference type="SMART" id="SM00507"/>
    </source>
</evidence>
<accession>A0A543PDB1</accession>
<feature type="region of interest" description="Disordered" evidence="1">
    <location>
        <begin position="473"/>
        <end position="507"/>
    </location>
</feature>
<comment type="caution">
    <text evidence="3">The sequence shown here is derived from an EMBL/GenBank/DDBJ whole genome shotgun (WGS) entry which is preliminary data.</text>
</comment>
<dbReference type="SMART" id="SM00507">
    <property type="entry name" value="HNHc"/>
    <property type="match status" value="1"/>
</dbReference>
<dbReference type="Pfam" id="PF02720">
    <property type="entry name" value="DUF222"/>
    <property type="match status" value="1"/>
</dbReference>
<reference evidence="3 4" key="1">
    <citation type="submission" date="2019-06" db="EMBL/GenBank/DDBJ databases">
        <title>Sequencing the genomes of 1000 actinobacteria strains.</title>
        <authorList>
            <person name="Klenk H.-P."/>
        </authorList>
    </citation>
    <scope>NUCLEOTIDE SEQUENCE [LARGE SCALE GENOMIC DNA]</scope>
    <source>
        <strain evidence="3 4">DSM 46837</strain>
    </source>
</reference>
<feature type="region of interest" description="Disordered" evidence="1">
    <location>
        <begin position="344"/>
        <end position="400"/>
    </location>
</feature>
<dbReference type="CDD" id="cd00085">
    <property type="entry name" value="HNHc"/>
    <property type="match status" value="1"/>
</dbReference>
<organism evidence="3 4">
    <name type="scientific">Blastococcus colisei</name>
    <dbReference type="NCBI Taxonomy" id="1564162"/>
    <lineage>
        <taxon>Bacteria</taxon>
        <taxon>Bacillati</taxon>
        <taxon>Actinomycetota</taxon>
        <taxon>Actinomycetes</taxon>
        <taxon>Geodermatophilales</taxon>
        <taxon>Geodermatophilaceae</taxon>
        <taxon>Blastococcus</taxon>
    </lineage>
</organism>